<dbReference type="InterPro" id="IPR027417">
    <property type="entry name" value="P-loop_NTPase"/>
</dbReference>
<proteinExistence type="predicted"/>
<dbReference type="PANTHER" id="PTHR45709">
    <property type="entry name" value="LARGE SUBUNIT GTPASE 1 HOMOLOG-RELATED"/>
    <property type="match status" value="1"/>
</dbReference>
<dbReference type="GO" id="GO:0000027">
    <property type="term" value="P:ribosomal large subunit assembly"/>
    <property type="evidence" value="ECO:0007669"/>
    <property type="project" value="EnsemblFungi"/>
</dbReference>
<organism evidence="8 9">
    <name type="scientific">Rhizoclosmatium globosum</name>
    <dbReference type="NCBI Taxonomy" id="329046"/>
    <lineage>
        <taxon>Eukaryota</taxon>
        <taxon>Fungi</taxon>
        <taxon>Fungi incertae sedis</taxon>
        <taxon>Chytridiomycota</taxon>
        <taxon>Chytridiomycota incertae sedis</taxon>
        <taxon>Chytridiomycetes</taxon>
        <taxon>Chytridiales</taxon>
        <taxon>Chytriomycetaceae</taxon>
        <taxon>Rhizoclosmatium</taxon>
    </lineage>
</organism>
<keyword evidence="5" id="KW-0342">GTP-binding</keyword>
<evidence type="ECO:0000256" key="5">
    <source>
        <dbReference type="ARBA" id="ARBA00023134"/>
    </source>
</evidence>
<feature type="compositionally biased region" description="Acidic residues" evidence="6">
    <location>
        <begin position="541"/>
        <end position="563"/>
    </location>
</feature>
<dbReference type="PROSITE" id="PS51721">
    <property type="entry name" value="G_CP"/>
    <property type="match status" value="1"/>
</dbReference>
<keyword evidence="4 8" id="KW-0378">Hydrolase</keyword>
<evidence type="ECO:0000256" key="2">
    <source>
        <dbReference type="ARBA" id="ARBA00022490"/>
    </source>
</evidence>
<dbReference type="Gene3D" id="3.40.50.300">
    <property type="entry name" value="P-loop containing nucleotide triphosphate hydrolases"/>
    <property type="match status" value="1"/>
</dbReference>
<evidence type="ECO:0000259" key="7">
    <source>
        <dbReference type="PROSITE" id="PS51721"/>
    </source>
</evidence>
<dbReference type="EMBL" id="MCGO01000010">
    <property type="protein sequence ID" value="ORY49007.1"/>
    <property type="molecule type" value="Genomic_DNA"/>
</dbReference>
<sequence length="641" mass="71618">MSSAKSKKTLGLGKALIRNRFQTNVDKGLRMKVNPDGSSVKHTTEIDESTKDWTRMQSITQENDLDAFLTTATLAGTDFTAEKLNIEVLAKDTHNQYLLTEEEEKETLKLHKQHKSLLTVPRRPVWDGIASSDEQQRRERDTFLDWRRGLVSLEEEKGLLMTPYERNLEVWRQLWRVLERSDIIVQIVDARNPTLFRSSDLESYVREVDSRKGNLLLINKADMLTVRQREAWASYFEKEKVEYVFFSAALARRRLEEEAEAEAAEEARIEREAREKKRAGAGGKKKAGGMFAGLRDLEDGEDVDAVDTEKGGSLEQEPERIRILSCDELLDLIAKKTPAPLRAGEKKVTIGFVGYPNVGKSSTLNALVGAKKVTVSSTPGKTKHFQTIHLDESTILCDCPGLAEMVCNGVLPIDQLREHTGPATLVAQRIPRHALQAIYGIRIRTFDQEGNLDPHAPIKGEQLCAAYAVNRGFKKSGQGNPDEARAARIILKEYVMGKLLYCHPPPGNYDPVDFNIETYSGPEFFPKKKRAKTHEVAGEPMEVDGEEEEEDDEELDDEEEDEHDITRADEANINRSLDSNFFKAKSNSSVGAVASAGETVVVKGKGKAKAVALPTAVPGMGFGLDDAKSKKHKKEKRGKSE</sequence>
<dbReference type="SUPFAM" id="SSF52540">
    <property type="entry name" value="P-loop containing nucleoside triphosphate hydrolases"/>
    <property type="match status" value="1"/>
</dbReference>
<feature type="region of interest" description="Disordered" evidence="6">
    <location>
        <begin position="617"/>
        <end position="641"/>
    </location>
</feature>
<dbReference type="PANTHER" id="PTHR45709:SF2">
    <property type="entry name" value="LARGE SUBUNIT GTPASE 1 HOMOLOG"/>
    <property type="match status" value="1"/>
</dbReference>
<dbReference type="InterPro" id="IPR006073">
    <property type="entry name" value="GTP-bd"/>
</dbReference>
<comment type="caution">
    <text evidence="8">The sequence shown here is derived from an EMBL/GenBank/DDBJ whole genome shotgun (WGS) entry which is preliminary data.</text>
</comment>
<feature type="domain" description="CP-type G" evidence="7">
    <location>
        <begin position="171"/>
        <end position="405"/>
    </location>
</feature>
<dbReference type="Proteomes" id="UP000193642">
    <property type="component" value="Unassembled WGS sequence"/>
</dbReference>
<dbReference type="InterPro" id="IPR043358">
    <property type="entry name" value="GNL1-like"/>
</dbReference>
<name>A0A1Y2CPX2_9FUNG</name>
<feature type="region of interest" description="Disordered" evidence="6">
    <location>
        <begin position="530"/>
        <end position="571"/>
    </location>
</feature>
<dbReference type="GO" id="GO:0000054">
    <property type="term" value="P:ribosomal subunit export from nucleus"/>
    <property type="evidence" value="ECO:0007669"/>
    <property type="project" value="EnsemblFungi"/>
</dbReference>
<protein>
    <submittedName>
        <fullName evidence="8">p-loop containing nucleoside triphosphate hydrolase protein</fullName>
    </submittedName>
</protein>
<feature type="region of interest" description="Disordered" evidence="6">
    <location>
        <begin position="266"/>
        <end position="286"/>
    </location>
</feature>
<dbReference type="GO" id="GO:0003924">
    <property type="term" value="F:GTPase activity"/>
    <property type="evidence" value="ECO:0007669"/>
    <property type="project" value="InterPro"/>
</dbReference>
<dbReference type="AlphaFoldDB" id="A0A1Y2CPX2"/>
<reference evidence="8 9" key="1">
    <citation type="submission" date="2016-07" db="EMBL/GenBank/DDBJ databases">
        <title>Pervasive Adenine N6-methylation of Active Genes in Fungi.</title>
        <authorList>
            <consortium name="DOE Joint Genome Institute"/>
            <person name="Mondo S.J."/>
            <person name="Dannebaum R.O."/>
            <person name="Kuo R.C."/>
            <person name="Labutti K."/>
            <person name="Haridas S."/>
            <person name="Kuo A."/>
            <person name="Salamov A."/>
            <person name="Ahrendt S.R."/>
            <person name="Lipzen A."/>
            <person name="Sullivan W."/>
            <person name="Andreopoulos W.B."/>
            <person name="Clum A."/>
            <person name="Lindquist E."/>
            <person name="Daum C."/>
            <person name="Ramamoorthy G.K."/>
            <person name="Gryganskyi A."/>
            <person name="Culley D."/>
            <person name="Magnuson J.K."/>
            <person name="James T.Y."/>
            <person name="O'Malley M.A."/>
            <person name="Stajich J.E."/>
            <person name="Spatafora J.W."/>
            <person name="Visel A."/>
            <person name="Grigoriev I.V."/>
        </authorList>
    </citation>
    <scope>NUCLEOTIDE SEQUENCE [LARGE SCALE GENOMIC DNA]</scope>
    <source>
        <strain evidence="8 9">JEL800</strain>
    </source>
</reference>
<evidence type="ECO:0000256" key="1">
    <source>
        <dbReference type="ARBA" id="ARBA00004496"/>
    </source>
</evidence>
<dbReference type="InterPro" id="IPR030378">
    <property type="entry name" value="G_CP_dom"/>
</dbReference>
<feature type="compositionally biased region" description="Basic and acidic residues" evidence="6">
    <location>
        <begin position="266"/>
        <end position="275"/>
    </location>
</feature>
<evidence type="ECO:0000256" key="6">
    <source>
        <dbReference type="SAM" id="MobiDB-lite"/>
    </source>
</evidence>
<keyword evidence="9" id="KW-1185">Reference proteome</keyword>
<dbReference type="STRING" id="329046.A0A1Y2CPX2"/>
<dbReference type="CDD" id="cd01857">
    <property type="entry name" value="HSR1_MMR1"/>
    <property type="match status" value="1"/>
</dbReference>
<feature type="compositionally biased region" description="Basic residues" evidence="6">
    <location>
        <begin position="276"/>
        <end position="286"/>
    </location>
</feature>
<keyword evidence="2" id="KW-0963">Cytoplasm</keyword>
<dbReference type="Pfam" id="PF01926">
    <property type="entry name" value="MMR_HSR1"/>
    <property type="match status" value="1"/>
</dbReference>
<evidence type="ECO:0000313" key="9">
    <source>
        <dbReference type="Proteomes" id="UP000193642"/>
    </source>
</evidence>
<dbReference type="OrthoDB" id="61815at2759"/>
<evidence type="ECO:0000256" key="3">
    <source>
        <dbReference type="ARBA" id="ARBA00022741"/>
    </source>
</evidence>
<evidence type="ECO:0000313" key="8">
    <source>
        <dbReference type="EMBL" id="ORY49007.1"/>
    </source>
</evidence>
<dbReference type="GO" id="GO:0005525">
    <property type="term" value="F:GTP binding"/>
    <property type="evidence" value="ECO:0007669"/>
    <property type="project" value="UniProtKB-KW"/>
</dbReference>
<gene>
    <name evidence="8" type="ORF">BCR33DRAFT_757504</name>
</gene>
<comment type="subcellular location">
    <subcellularLocation>
        <location evidence="1">Cytoplasm</location>
    </subcellularLocation>
</comment>
<feature type="compositionally biased region" description="Basic residues" evidence="6">
    <location>
        <begin position="629"/>
        <end position="641"/>
    </location>
</feature>
<keyword evidence="3" id="KW-0547">Nucleotide-binding</keyword>
<dbReference type="GO" id="GO:0022625">
    <property type="term" value="C:cytosolic large ribosomal subunit"/>
    <property type="evidence" value="ECO:0007669"/>
    <property type="project" value="EnsemblFungi"/>
</dbReference>
<accession>A0A1Y2CPX2</accession>
<dbReference type="PRINTS" id="PR00326">
    <property type="entry name" value="GTP1OBG"/>
</dbReference>
<evidence type="ECO:0000256" key="4">
    <source>
        <dbReference type="ARBA" id="ARBA00022801"/>
    </source>
</evidence>